<organism evidence="1 2">
    <name type="scientific">Portunus trituberculatus</name>
    <name type="common">Swimming crab</name>
    <name type="synonym">Neptunus trituberculatus</name>
    <dbReference type="NCBI Taxonomy" id="210409"/>
    <lineage>
        <taxon>Eukaryota</taxon>
        <taxon>Metazoa</taxon>
        <taxon>Ecdysozoa</taxon>
        <taxon>Arthropoda</taxon>
        <taxon>Crustacea</taxon>
        <taxon>Multicrustacea</taxon>
        <taxon>Malacostraca</taxon>
        <taxon>Eumalacostraca</taxon>
        <taxon>Eucarida</taxon>
        <taxon>Decapoda</taxon>
        <taxon>Pleocyemata</taxon>
        <taxon>Brachyura</taxon>
        <taxon>Eubrachyura</taxon>
        <taxon>Portunoidea</taxon>
        <taxon>Portunidae</taxon>
        <taxon>Portuninae</taxon>
        <taxon>Portunus</taxon>
    </lineage>
</organism>
<gene>
    <name evidence="1" type="ORF">E2C01_063866</name>
</gene>
<proteinExistence type="predicted"/>
<dbReference type="EMBL" id="VSRR010029754">
    <property type="protein sequence ID" value="MPC69636.1"/>
    <property type="molecule type" value="Genomic_DNA"/>
</dbReference>
<evidence type="ECO:0000313" key="1">
    <source>
        <dbReference type="EMBL" id="MPC69636.1"/>
    </source>
</evidence>
<name>A0A5B7HI82_PORTR</name>
<keyword evidence="2" id="KW-1185">Reference proteome</keyword>
<comment type="caution">
    <text evidence="1">The sequence shown here is derived from an EMBL/GenBank/DDBJ whole genome shotgun (WGS) entry which is preliminary data.</text>
</comment>
<sequence length="61" mass="6837">MDVYETTETWVEPKLLLVPSTPCKWKRPFAKSERRGVMEGTGGGGTLLHEINTIRSKHVPA</sequence>
<evidence type="ECO:0000313" key="2">
    <source>
        <dbReference type="Proteomes" id="UP000324222"/>
    </source>
</evidence>
<accession>A0A5B7HI82</accession>
<protein>
    <submittedName>
        <fullName evidence="1">Uncharacterized protein</fullName>
    </submittedName>
</protein>
<dbReference type="Proteomes" id="UP000324222">
    <property type="component" value="Unassembled WGS sequence"/>
</dbReference>
<reference evidence="1 2" key="1">
    <citation type="submission" date="2019-05" db="EMBL/GenBank/DDBJ databases">
        <title>Another draft genome of Portunus trituberculatus and its Hox gene families provides insights of decapod evolution.</title>
        <authorList>
            <person name="Jeong J.-H."/>
            <person name="Song I."/>
            <person name="Kim S."/>
            <person name="Choi T."/>
            <person name="Kim D."/>
            <person name="Ryu S."/>
            <person name="Kim W."/>
        </authorList>
    </citation>
    <scope>NUCLEOTIDE SEQUENCE [LARGE SCALE GENOMIC DNA]</scope>
    <source>
        <tissue evidence="1">Muscle</tissue>
    </source>
</reference>
<dbReference type="AlphaFoldDB" id="A0A5B7HI82"/>